<protein>
    <submittedName>
        <fullName evidence="2">Uncharacterized protein</fullName>
    </submittedName>
</protein>
<name>A0A383D278_9ZZZZ</name>
<sequence>ERGGIRRQKISAQIGRTRDESVEI</sequence>
<feature type="region of interest" description="Disordered" evidence="1">
    <location>
        <begin position="1"/>
        <end position="24"/>
    </location>
</feature>
<feature type="non-terminal residue" evidence="2">
    <location>
        <position position="24"/>
    </location>
</feature>
<gene>
    <name evidence="2" type="ORF">METZ01_LOCUS491510</name>
</gene>
<organism evidence="2">
    <name type="scientific">marine metagenome</name>
    <dbReference type="NCBI Taxonomy" id="408172"/>
    <lineage>
        <taxon>unclassified sequences</taxon>
        <taxon>metagenomes</taxon>
        <taxon>ecological metagenomes</taxon>
    </lineage>
</organism>
<feature type="non-terminal residue" evidence="2">
    <location>
        <position position="1"/>
    </location>
</feature>
<proteinExistence type="predicted"/>
<evidence type="ECO:0000256" key="1">
    <source>
        <dbReference type="SAM" id="MobiDB-lite"/>
    </source>
</evidence>
<dbReference type="EMBL" id="UINC01213741">
    <property type="protein sequence ID" value="SVE38656.1"/>
    <property type="molecule type" value="Genomic_DNA"/>
</dbReference>
<dbReference type="AlphaFoldDB" id="A0A383D278"/>
<accession>A0A383D278</accession>
<reference evidence="2" key="1">
    <citation type="submission" date="2018-05" db="EMBL/GenBank/DDBJ databases">
        <authorList>
            <person name="Lanie J.A."/>
            <person name="Ng W.-L."/>
            <person name="Kazmierczak K.M."/>
            <person name="Andrzejewski T.M."/>
            <person name="Davidsen T.M."/>
            <person name="Wayne K.J."/>
            <person name="Tettelin H."/>
            <person name="Glass J.I."/>
            <person name="Rusch D."/>
            <person name="Podicherti R."/>
            <person name="Tsui H.-C.T."/>
            <person name="Winkler M.E."/>
        </authorList>
    </citation>
    <scope>NUCLEOTIDE SEQUENCE</scope>
</reference>
<evidence type="ECO:0000313" key="2">
    <source>
        <dbReference type="EMBL" id="SVE38656.1"/>
    </source>
</evidence>